<dbReference type="EMBL" id="CATNWA010000050">
    <property type="protein sequence ID" value="CAI9532290.1"/>
    <property type="molecule type" value="Genomic_DNA"/>
</dbReference>
<dbReference type="InterPro" id="IPR027417">
    <property type="entry name" value="P-loop_NTPase"/>
</dbReference>
<name>A0ABN9AAQ6_9NEOB</name>
<dbReference type="InterPro" id="IPR026983">
    <property type="entry name" value="DHC"/>
</dbReference>
<keyword evidence="3" id="KW-1185">Reference proteome</keyword>
<evidence type="ECO:0000259" key="1">
    <source>
        <dbReference type="Pfam" id="PF22597"/>
    </source>
</evidence>
<dbReference type="PANTHER" id="PTHR46961:SF8">
    <property type="entry name" value="DYNEIN AXONEMAL HEAVY CHAIN 7"/>
    <property type="match status" value="1"/>
</dbReference>
<evidence type="ECO:0000313" key="2">
    <source>
        <dbReference type="EMBL" id="CAI9532290.1"/>
    </source>
</evidence>
<dbReference type="Pfam" id="PF12775">
    <property type="entry name" value="AAA_7"/>
    <property type="match status" value="1"/>
</dbReference>
<dbReference type="PANTHER" id="PTHR46961">
    <property type="entry name" value="DYNEIN HEAVY CHAIN 1, AXONEMAL-LIKE PROTEIN"/>
    <property type="match status" value="1"/>
</dbReference>
<reference evidence="2" key="1">
    <citation type="submission" date="2023-05" db="EMBL/GenBank/DDBJ databases">
        <authorList>
            <person name="Stuckert A."/>
        </authorList>
    </citation>
    <scope>NUCLEOTIDE SEQUENCE</scope>
</reference>
<dbReference type="Gene3D" id="1.20.920.30">
    <property type="match status" value="1"/>
</dbReference>
<organism evidence="2 3">
    <name type="scientific">Staurois parvus</name>
    <dbReference type="NCBI Taxonomy" id="386267"/>
    <lineage>
        <taxon>Eukaryota</taxon>
        <taxon>Metazoa</taxon>
        <taxon>Chordata</taxon>
        <taxon>Craniata</taxon>
        <taxon>Vertebrata</taxon>
        <taxon>Euteleostomi</taxon>
        <taxon>Amphibia</taxon>
        <taxon>Batrachia</taxon>
        <taxon>Anura</taxon>
        <taxon>Neobatrachia</taxon>
        <taxon>Ranoidea</taxon>
        <taxon>Ranidae</taxon>
        <taxon>Staurois</taxon>
    </lineage>
</organism>
<dbReference type="SUPFAM" id="SSF52540">
    <property type="entry name" value="P-loop containing nucleoside triphosphate hydrolases"/>
    <property type="match status" value="1"/>
</dbReference>
<dbReference type="Proteomes" id="UP001162483">
    <property type="component" value="Unassembled WGS sequence"/>
</dbReference>
<accession>A0ABN9AAQ6</accession>
<protein>
    <recommendedName>
        <fullName evidence="1">Dynein 2 heavy chain 1 cytoplasmic ATPase lid domain-containing protein</fullName>
    </recommendedName>
</protein>
<sequence length="135" mass="15562">MFIMAAMGPPGGGRTAISGRLQSRFNLINMTFPSESQIKRIFGTMMSQKLQDFEEEVKPVGDIITQATIELYNAVTQRFLPTPAKIHYLFNLRDISKVFQGMLRAHRDLHDTKHSMTRLWVHECFRVFSDRLVDS</sequence>
<evidence type="ECO:0000313" key="3">
    <source>
        <dbReference type="Proteomes" id="UP001162483"/>
    </source>
</evidence>
<dbReference type="Pfam" id="PF22597">
    <property type="entry name" value="DYN_lid"/>
    <property type="match status" value="1"/>
</dbReference>
<dbReference type="InterPro" id="IPR054354">
    <property type="entry name" value="DYNC2H1-like_lid"/>
</dbReference>
<proteinExistence type="predicted"/>
<comment type="caution">
    <text evidence="2">The sequence shown here is derived from an EMBL/GenBank/DDBJ whole genome shotgun (WGS) entry which is preliminary data.</text>
</comment>
<feature type="domain" description="Dynein 2 heavy chain 1 cytoplasmic ATPase lid" evidence="1">
    <location>
        <begin position="56"/>
        <end position="134"/>
    </location>
</feature>
<feature type="non-terminal residue" evidence="2">
    <location>
        <position position="135"/>
    </location>
</feature>
<gene>
    <name evidence="2" type="ORF">SPARVUS_LOCUS125903</name>
</gene>